<keyword evidence="2" id="KW-1185">Reference proteome</keyword>
<accession>A0A139GUA9</accession>
<gene>
    <name evidence="1" type="ORF">AC578_9343</name>
</gene>
<dbReference type="Proteomes" id="UP000070133">
    <property type="component" value="Unassembled WGS sequence"/>
</dbReference>
<name>A0A139GUA9_9PEZI</name>
<evidence type="ECO:0000313" key="2">
    <source>
        <dbReference type="Proteomes" id="UP000070133"/>
    </source>
</evidence>
<reference evidence="1 2" key="1">
    <citation type="submission" date="2015-07" db="EMBL/GenBank/DDBJ databases">
        <title>Comparative genomics of the Sigatoka disease complex on banana suggests a link between parallel evolutionary changes in Pseudocercospora fijiensis and Pseudocercospora eumusae and increased virulence on the banana host.</title>
        <authorList>
            <person name="Chang T.-C."/>
            <person name="Salvucci A."/>
            <person name="Crous P.W."/>
            <person name="Stergiopoulos I."/>
        </authorList>
    </citation>
    <scope>NUCLEOTIDE SEQUENCE [LARGE SCALE GENOMIC DNA]</scope>
    <source>
        <strain evidence="1 2">CBS 114824</strain>
    </source>
</reference>
<sequence>MSQLQPIQPVHNPYANVSNSDYEWPAHIFDPNDARIIGARAYLSAAAERVEVGVYYAAKDRLNRTRDEIEASRRMKWRNRLGQIMNTMGDARRAFHGRTWMV</sequence>
<proteinExistence type="predicted"/>
<organism evidence="1 2">
    <name type="scientific">Pseudocercospora eumusae</name>
    <dbReference type="NCBI Taxonomy" id="321146"/>
    <lineage>
        <taxon>Eukaryota</taxon>
        <taxon>Fungi</taxon>
        <taxon>Dikarya</taxon>
        <taxon>Ascomycota</taxon>
        <taxon>Pezizomycotina</taxon>
        <taxon>Dothideomycetes</taxon>
        <taxon>Dothideomycetidae</taxon>
        <taxon>Mycosphaerellales</taxon>
        <taxon>Mycosphaerellaceae</taxon>
        <taxon>Pseudocercospora</taxon>
    </lineage>
</organism>
<dbReference type="OrthoDB" id="10488961at2759"/>
<dbReference type="EMBL" id="LFZN01000389">
    <property type="protein sequence ID" value="KXS93775.1"/>
    <property type="molecule type" value="Genomic_DNA"/>
</dbReference>
<dbReference type="AlphaFoldDB" id="A0A139GUA9"/>
<comment type="caution">
    <text evidence="1">The sequence shown here is derived from an EMBL/GenBank/DDBJ whole genome shotgun (WGS) entry which is preliminary data.</text>
</comment>
<protein>
    <submittedName>
        <fullName evidence="1">Uncharacterized protein</fullName>
    </submittedName>
</protein>
<evidence type="ECO:0000313" key="1">
    <source>
        <dbReference type="EMBL" id="KXS93775.1"/>
    </source>
</evidence>